<proteinExistence type="predicted"/>
<name>A0A1U9KFN4_ACEAC</name>
<gene>
    <name evidence="1" type="ORF">A0U92_07175</name>
</gene>
<dbReference type="EMBL" id="CP014692">
    <property type="protein sequence ID" value="AQS84596.1"/>
    <property type="molecule type" value="Genomic_DNA"/>
</dbReference>
<protein>
    <submittedName>
        <fullName evidence="1">Uncharacterized protein</fullName>
    </submittedName>
</protein>
<dbReference type="Proteomes" id="UP000188937">
    <property type="component" value="Chromosome"/>
</dbReference>
<keyword evidence="2" id="KW-1185">Reference proteome</keyword>
<dbReference type="AlphaFoldDB" id="A0A1U9KFN4"/>
<reference evidence="1 2" key="1">
    <citation type="submission" date="2016-03" db="EMBL/GenBank/DDBJ databases">
        <title>Acetic acid bacteria sequencing.</title>
        <authorList>
            <person name="Brandt J."/>
            <person name="Jakob F."/>
            <person name="Vogel R.F."/>
        </authorList>
    </citation>
    <scope>NUCLEOTIDE SEQUENCE [LARGE SCALE GENOMIC DNA]</scope>
    <source>
        <strain evidence="1 2">TMW2.1153</strain>
    </source>
</reference>
<evidence type="ECO:0000313" key="1">
    <source>
        <dbReference type="EMBL" id="AQS84596.1"/>
    </source>
</evidence>
<sequence>MKKKLREKVKCIDVLAEILFLYDRNFSNEEIIQVINLFSTNNKNDYMNLVNEYQEKSCKTNQIALNEMSPFNSDKHALSTRSDGD</sequence>
<evidence type="ECO:0000313" key="2">
    <source>
        <dbReference type="Proteomes" id="UP000188937"/>
    </source>
</evidence>
<accession>A0A1U9KFN4</accession>
<organism evidence="1 2">
    <name type="scientific">Acetobacter aceti</name>
    <dbReference type="NCBI Taxonomy" id="435"/>
    <lineage>
        <taxon>Bacteria</taxon>
        <taxon>Pseudomonadati</taxon>
        <taxon>Pseudomonadota</taxon>
        <taxon>Alphaproteobacteria</taxon>
        <taxon>Acetobacterales</taxon>
        <taxon>Acetobacteraceae</taxon>
        <taxon>Acetobacter</taxon>
        <taxon>Acetobacter subgen. Acetobacter</taxon>
    </lineage>
</organism>
<dbReference type="KEGG" id="aace:A0U92_07175"/>